<evidence type="ECO:0000256" key="6">
    <source>
        <dbReference type="RuleBase" id="RU003983"/>
    </source>
</evidence>
<keyword evidence="8" id="KW-0732">Signal</keyword>
<dbReference type="GO" id="GO:0008237">
    <property type="term" value="F:metallopeptidase activity"/>
    <property type="evidence" value="ECO:0007669"/>
    <property type="project" value="UniProtKB-KW"/>
</dbReference>
<keyword evidence="11" id="KW-1185">Reference proteome</keyword>
<comment type="cofactor">
    <cofactor evidence="6">
        <name>Zn(2+)</name>
        <dbReference type="ChEBI" id="CHEBI:29105"/>
    </cofactor>
    <text evidence="6">Binds 1 zinc ion per subunit.</text>
</comment>
<evidence type="ECO:0000256" key="3">
    <source>
        <dbReference type="ARBA" id="ARBA00022801"/>
    </source>
</evidence>
<evidence type="ECO:0000256" key="8">
    <source>
        <dbReference type="SAM" id="SignalP"/>
    </source>
</evidence>
<protein>
    <submittedName>
        <fullName evidence="10">M48 family metalloprotease</fullName>
        <ecNumber evidence="10">3.4.24.-</ecNumber>
    </submittedName>
</protein>
<keyword evidence="4 6" id="KW-0862">Zinc</keyword>
<feature type="domain" description="Peptidase M48" evidence="9">
    <location>
        <begin position="95"/>
        <end position="251"/>
    </location>
</feature>
<evidence type="ECO:0000313" key="10">
    <source>
        <dbReference type="EMBL" id="MDA6071628.1"/>
    </source>
</evidence>
<gene>
    <name evidence="10" type="ORF">NJT12_18555</name>
</gene>
<feature type="region of interest" description="Disordered" evidence="7">
    <location>
        <begin position="269"/>
        <end position="293"/>
    </location>
</feature>
<feature type="chain" id="PRO_5046271582" evidence="8">
    <location>
        <begin position="23"/>
        <end position="293"/>
    </location>
</feature>
<sequence length="293" mass="31813">MKKKFIVLGVLFATFGFTKMNAQINFGDKAIGAVQKGVTGFTFSNADAAALSKAAVDKMDAEHEVAAATDPYAIRLNRVFGKYTAGDGYTLNYKVYKLKEVNAFATADGSVRVYSGLMDIMDDNELLAVIGHEIGHVANNDSRDAIKAAYKKEALMDAAASQSTKLAAVTDSQLGKIGSSIIDSKFSRKQEAEADLYSYNFLKKNGYDVNAEESAFRILAKMSEGTEASFIDQMMSSHPDSKQRAEDAKKRAEKDGLYKPYVQQKIVNTAPVATKATTTKKATATKKTTAKKK</sequence>
<evidence type="ECO:0000256" key="2">
    <source>
        <dbReference type="ARBA" id="ARBA00022723"/>
    </source>
</evidence>
<keyword evidence="2" id="KW-0479">Metal-binding</keyword>
<accession>A0ABT4WGB4</accession>
<dbReference type="PANTHER" id="PTHR22726:SF8">
    <property type="entry name" value="METALLOPROTEASE YCAL"/>
    <property type="match status" value="1"/>
</dbReference>
<evidence type="ECO:0000256" key="1">
    <source>
        <dbReference type="ARBA" id="ARBA00022670"/>
    </source>
</evidence>
<dbReference type="PANTHER" id="PTHR22726">
    <property type="entry name" value="METALLOENDOPEPTIDASE OMA1"/>
    <property type="match status" value="1"/>
</dbReference>
<evidence type="ECO:0000259" key="9">
    <source>
        <dbReference type="Pfam" id="PF01435"/>
    </source>
</evidence>
<comment type="caution">
    <text evidence="10">The sequence shown here is derived from an EMBL/GenBank/DDBJ whole genome shotgun (WGS) entry which is preliminary data.</text>
</comment>
<evidence type="ECO:0000256" key="4">
    <source>
        <dbReference type="ARBA" id="ARBA00022833"/>
    </source>
</evidence>
<feature type="compositionally biased region" description="Basic and acidic residues" evidence="7">
    <location>
        <begin position="239"/>
        <end position="256"/>
    </location>
</feature>
<evidence type="ECO:0000256" key="7">
    <source>
        <dbReference type="SAM" id="MobiDB-lite"/>
    </source>
</evidence>
<proteinExistence type="inferred from homology"/>
<dbReference type="Gene3D" id="3.30.2010.10">
    <property type="entry name" value="Metalloproteases ('zincins'), catalytic domain"/>
    <property type="match status" value="1"/>
</dbReference>
<dbReference type="InterPro" id="IPR001915">
    <property type="entry name" value="Peptidase_M48"/>
</dbReference>
<feature type="signal peptide" evidence="8">
    <location>
        <begin position="1"/>
        <end position="22"/>
    </location>
</feature>
<dbReference type="EC" id="3.4.24.-" evidence="10"/>
<evidence type="ECO:0000256" key="5">
    <source>
        <dbReference type="ARBA" id="ARBA00023049"/>
    </source>
</evidence>
<dbReference type="Proteomes" id="UP001212170">
    <property type="component" value="Unassembled WGS sequence"/>
</dbReference>
<keyword evidence="1 6" id="KW-0645">Protease</keyword>
<keyword evidence="3 6" id="KW-0378">Hydrolase</keyword>
<dbReference type="InterPro" id="IPR051156">
    <property type="entry name" value="Mito/Outer_Membr_Metalloprot"/>
</dbReference>
<keyword evidence="5 6" id="KW-0482">Metalloprotease</keyword>
<dbReference type="Pfam" id="PF01435">
    <property type="entry name" value="Peptidase_M48"/>
    <property type="match status" value="1"/>
</dbReference>
<reference evidence="10 11" key="1">
    <citation type="journal article" date="2023" name="Chemosphere">
        <title>Whole genome analysis of Flavobacterium aziz-sancarii sp. nov., isolated from Ardley Island (Antarctica), revealed a rich resistome and bioremediation potential.</title>
        <authorList>
            <person name="Otur C."/>
            <person name="Okay S."/>
            <person name="Kurt-Kizildogan A."/>
        </authorList>
    </citation>
    <scope>NUCLEOTIDE SEQUENCE [LARGE SCALE GENOMIC DNA]</scope>
    <source>
        <strain evidence="10 11">AC</strain>
    </source>
</reference>
<feature type="region of interest" description="Disordered" evidence="7">
    <location>
        <begin position="235"/>
        <end position="256"/>
    </location>
</feature>
<feature type="compositionally biased region" description="Low complexity" evidence="7">
    <location>
        <begin position="273"/>
        <end position="287"/>
    </location>
</feature>
<comment type="similarity">
    <text evidence="6">Belongs to the peptidase M48 family.</text>
</comment>
<name>A0ABT4WGB4_9FLAO</name>
<organism evidence="10 11">
    <name type="scientific">Flavobacterium azizsancarii</name>
    <dbReference type="NCBI Taxonomy" id="2961580"/>
    <lineage>
        <taxon>Bacteria</taxon>
        <taxon>Pseudomonadati</taxon>
        <taxon>Bacteroidota</taxon>
        <taxon>Flavobacteriia</taxon>
        <taxon>Flavobacteriales</taxon>
        <taxon>Flavobacteriaceae</taxon>
        <taxon>Flavobacterium</taxon>
    </lineage>
</organism>
<evidence type="ECO:0000313" key="11">
    <source>
        <dbReference type="Proteomes" id="UP001212170"/>
    </source>
</evidence>
<dbReference type="RefSeq" id="WP_271337424.1">
    <property type="nucleotide sequence ID" value="NZ_JAMZNK010000038.1"/>
</dbReference>
<dbReference type="EMBL" id="JAMZNK010000038">
    <property type="protein sequence ID" value="MDA6071628.1"/>
    <property type="molecule type" value="Genomic_DNA"/>
</dbReference>